<dbReference type="Pfam" id="PF06892">
    <property type="entry name" value="Phage_CP76"/>
    <property type="match status" value="1"/>
</dbReference>
<dbReference type="Proteomes" id="UP000721236">
    <property type="component" value="Unassembled WGS sequence"/>
</dbReference>
<protein>
    <submittedName>
        <fullName evidence="1">Uncharacterized protein</fullName>
    </submittedName>
</protein>
<evidence type="ECO:0000313" key="1">
    <source>
        <dbReference type="EMBL" id="CAG9184209.1"/>
    </source>
</evidence>
<reference evidence="1 2" key="1">
    <citation type="submission" date="2021-08" db="EMBL/GenBank/DDBJ databases">
        <authorList>
            <person name="Peeters C."/>
        </authorList>
    </citation>
    <scope>NUCLEOTIDE SEQUENCE [LARGE SCALE GENOMIC DNA]</scope>
    <source>
        <strain evidence="1 2">LMG 21510</strain>
    </source>
</reference>
<gene>
    <name evidence="1" type="ORF">LMG21510_05040</name>
</gene>
<dbReference type="EMBL" id="CAJZAH010000011">
    <property type="protein sequence ID" value="CAG9184209.1"/>
    <property type="molecule type" value="Genomic_DNA"/>
</dbReference>
<organism evidence="1 2">
    <name type="scientific">Cupriavidus respiraculi</name>
    <dbReference type="NCBI Taxonomy" id="195930"/>
    <lineage>
        <taxon>Bacteria</taxon>
        <taxon>Pseudomonadati</taxon>
        <taxon>Pseudomonadota</taxon>
        <taxon>Betaproteobacteria</taxon>
        <taxon>Burkholderiales</taxon>
        <taxon>Burkholderiaceae</taxon>
        <taxon>Cupriavidus</taxon>
    </lineage>
</organism>
<evidence type="ECO:0000313" key="2">
    <source>
        <dbReference type="Proteomes" id="UP000721236"/>
    </source>
</evidence>
<sequence>MTYQYSDIDQHEALYSLARRYPGGIDALAQAMGRRQDKQVSPNTLRNKLRPGIESHAMSAEEFSLVIELCEEAGVERHNAPLQAMCWRHGLVAVEPPRPGLVAKDVVGTLGSVSREFADLVAEVSVGVADGRLSPKESERIQTAALELMREVLGLSMTAEVVAEEGGAASA</sequence>
<proteinExistence type="predicted"/>
<keyword evidence="2" id="KW-1185">Reference proteome</keyword>
<name>A0ABN7ZE18_9BURK</name>
<accession>A0ABN7ZE18</accession>
<comment type="caution">
    <text evidence="1">The sequence shown here is derived from an EMBL/GenBank/DDBJ whole genome shotgun (WGS) entry which is preliminary data.</text>
</comment>
<dbReference type="RefSeq" id="WP_224044572.1">
    <property type="nucleotide sequence ID" value="NZ_CAJZAH010000011.1"/>
</dbReference>
<dbReference type="InterPro" id="IPR009679">
    <property type="entry name" value="Phage_186_CII-like"/>
</dbReference>